<accession>A0ABM8W5Q6</accession>
<sequence>MSMTIVPGFPDIYISGLPKDIFGHLFQPKKEIDEFESHNIEYLTRDGFNTIYKAE</sequence>
<reference evidence="1 2" key="1">
    <citation type="submission" date="2021-06" db="EMBL/GenBank/DDBJ databases">
        <authorList>
            <person name="Kallberg Y."/>
            <person name="Tangrot J."/>
            <person name="Rosling A."/>
        </authorList>
    </citation>
    <scope>NUCLEOTIDE SEQUENCE [LARGE SCALE GENOMIC DNA]</scope>
    <source>
        <strain evidence="1 2">120-4 pot B 10/14</strain>
    </source>
</reference>
<dbReference type="EMBL" id="CAJVQB010001352">
    <property type="protein sequence ID" value="CAG8532162.1"/>
    <property type="molecule type" value="Genomic_DNA"/>
</dbReference>
<comment type="caution">
    <text evidence="1">The sequence shown here is derived from an EMBL/GenBank/DDBJ whole genome shotgun (WGS) entry which is preliminary data.</text>
</comment>
<proteinExistence type="predicted"/>
<gene>
    <name evidence="1" type="ORF">GMARGA_LOCUS3674</name>
</gene>
<evidence type="ECO:0000313" key="2">
    <source>
        <dbReference type="Proteomes" id="UP000789901"/>
    </source>
</evidence>
<protein>
    <submittedName>
        <fullName evidence="1">32995_t:CDS:1</fullName>
    </submittedName>
</protein>
<name>A0ABM8W5Q6_GIGMA</name>
<evidence type="ECO:0000313" key="1">
    <source>
        <dbReference type="EMBL" id="CAG8532162.1"/>
    </source>
</evidence>
<organism evidence="1 2">
    <name type="scientific">Gigaspora margarita</name>
    <dbReference type="NCBI Taxonomy" id="4874"/>
    <lineage>
        <taxon>Eukaryota</taxon>
        <taxon>Fungi</taxon>
        <taxon>Fungi incertae sedis</taxon>
        <taxon>Mucoromycota</taxon>
        <taxon>Glomeromycotina</taxon>
        <taxon>Glomeromycetes</taxon>
        <taxon>Diversisporales</taxon>
        <taxon>Gigasporaceae</taxon>
        <taxon>Gigaspora</taxon>
    </lineage>
</organism>
<keyword evidence="2" id="KW-1185">Reference proteome</keyword>
<dbReference type="Proteomes" id="UP000789901">
    <property type="component" value="Unassembled WGS sequence"/>
</dbReference>